<reference evidence="6" key="1">
    <citation type="submission" date="2025-08" db="UniProtKB">
        <authorList>
            <consortium name="RefSeq"/>
        </authorList>
    </citation>
    <scope>IDENTIFICATION</scope>
</reference>
<dbReference type="PROSITE" id="PS50985">
    <property type="entry name" value="GRAS"/>
    <property type="match status" value="1"/>
</dbReference>
<keyword evidence="1" id="KW-0805">Transcription regulation</keyword>
<dbReference type="InterPro" id="IPR005202">
    <property type="entry name" value="TF_GRAS"/>
</dbReference>
<evidence type="ECO:0000313" key="5">
    <source>
        <dbReference type="Proteomes" id="UP000504607"/>
    </source>
</evidence>
<sequence>MAYMCADSGNLMAIAQQVIQQKQQQQQQRQQQQQGIATSVNPFSVNPQPWGPNHHHQPPIPDNFPFVLPDSADFHDPFAPDSGPSSVLGFHPSVHLDHGPFRLSDFGSSASAAAAVVSVAGDFDSDEWMESLIGESPAESSHLMTDAWQGGGAATAAVEIPPLFADTFASCSAVITVPSPASTSDLNRVVFSDAANISTPALVHHQTVTIHSQNPAPPPQKVPVQTVASPASTFDPPKKMNDAGSGAEVVRDPAVAGKPPSPPPPLLQALLDCARIADSNPDLAAKSLDKIRESASDLGDPTERVAFYFAEALYSRISVADGDPYRKDPSSPPPSATSYDSSTEDFTLCYKAFNDACPYSKFAHLTANQAILEATESASRIHIIDFGIIQGVQWAALLQALATRPAGKPAKIRISGIPAPALGDSPAASLAVTGNRLRNFAALLDLDFDFEPVLTPLAELTASTFRVEPGESVAVNSMLQLNTLLGDATDLVEPVLRLAKSLGPAVVTLGEYEANLNRFGFVERFGAALACYAAVFESLEPGMDRGSAERLRVERLLLGHRIRAAVGPGKVPNRQDGMEGREGWTALMGRCGLGPLAVSNYAVSQAKLLLWNYDYSSKYRVFEFPPGFISLAWKDRPLLTVSSWH</sequence>
<gene>
    <name evidence="6" type="primary">LOC105058150</name>
</gene>
<feature type="region of interest" description="Leucine repeat II (LRII)" evidence="3">
    <location>
        <begin position="432"/>
        <end position="464"/>
    </location>
</feature>
<feature type="region of interest" description="Disordered" evidence="4">
    <location>
        <begin position="321"/>
        <end position="341"/>
    </location>
</feature>
<dbReference type="Proteomes" id="UP000504607">
    <property type="component" value="Chromosome 15"/>
</dbReference>
<dbReference type="FunCoup" id="A0A6I9SGN8">
    <property type="interactions" value="1303"/>
</dbReference>
<evidence type="ECO:0000313" key="6">
    <source>
        <dbReference type="RefSeq" id="XP_010939277.1"/>
    </source>
</evidence>
<comment type="similarity">
    <text evidence="3">Belongs to the GRAS family.</text>
</comment>
<evidence type="ECO:0000256" key="4">
    <source>
        <dbReference type="SAM" id="MobiDB-lite"/>
    </source>
</evidence>
<dbReference type="PANTHER" id="PTHR31636">
    <property type="entry name" value="OSJNBA0084A10.13 PROTEIN-RELATED"/>
    <property type="match status" value="1"/>
</dbReference>
<feature type="region of interest" description="Disordered" evidence="4">
    <location>
        <begin position="26"/>
        <end position="65"/>
    </location>
</feature>
<dbReference type="Pfam" id="PF03514">
    <property type="entry name" value="GRAS"/>
    <property type="match status" value="1"/>
</dbReference>
<dbReference type="OrthoDB" id="1890360at2759"/>
<evidence type="ECO:0000256" key="3">
    <source>
        <dbReference type="PROSITE-ProRule" id="PRU01191"/>
    </source>
</evidence>
<feature type="region of interest" description="PFYRE" evidence="3">
    <location>
        <begin position="473"/>
        <end position="564"/>
    </location>
</feature>
<feature type="compositionally biased region" description="Polar residues" evidence="4">
    <location>
        <begin position="35"/>
        <end position="47"/>
    </location>
</feature>
<keyword evidence="2" id="KW-0804">Transcription</keyword>
<protein>
    <submittedName>
        <fullName evidence="6">Scarecrow-like protein 4</fullName>
    </submittedName>
</protein>
<feature type="region of interest" description="SAW" evidence="3">
    <location>
        <begin position="567"/>
        <end position="645"/>
    </location>
</feature>
<feature type="short sequence motif" description="VHIID" evidence="3">
    <location>
        <begin position="381"/>
        <end position="385"/>
    </location>
</feature>
<accession>A0A6I9SGN8</accession>
<dbReference type="AlphaFoldDB" id="A0A6I9SGN8"/>
<dbReference type="RefSeq" id="XP_010939277.1">
    <property type="nucleotide sequence ID" value="XM_010940975.3"/>
</dbReference>
<dbReference type="InParanoid" id="A0A6I9SGN8"/>
<dbReference type="GeneID" id="105058150"/>
<comment type="caution">
    <text evidence="3">Lacks conserved residue(s) required for the propagation of feature annotation.</text>
</comment>
<organism evidence="5 6">
    <name type="scientific">Elaeis guineensis var. tenera</name>
    <name type="common">Oil palm</name>
    <dbReference type="NCBI Taxonomy" id="51953"/>
    <lineage>
        <taxon>Eukaryota</taxon>
        <taxon>Viridiplantae</taxon>
        <taxon>Streptophyta</taxon>
        <taxon>Embryophyta</taxon>
        <taxon>Tracheophyta</taxon>
        <taxon>Spermatophyta</taxon>
        <taxon>Magnoliopsida</taxon>
        <taxon>Liliopsida</taxon>
        <taxon>Arecaceae</taxon>
        <taxon>Arecoideae</taxon>
        <taxon>Cocoseae</taxon>
        <taxon>Elaeidinae</taxon>
        <taxon>Elaeis</taxon>
    </lineage>
</organism>
<dbReference type="KEGG" id="egu:105058150"/>
<name>A0A6I9SGN8_ELAGV</name>
<proteinExistence type="inferred from homology"/>
<evidence type="ECO:0000256" key="1">
    <source>
        <dbReference type="ARBA" id="ARBA00023015"/>
    </source>
</evidence>
<feature type="short sequence motif" description="LXXLL motif" evidence="3">
    <location>
        <begin position="481"/>
        <end position="485"/>
    </location>
</feature>
<evidence type="ECO:0000256" key="2">
    <source>
        <dbReference type="ARBA" id="ARBA00023163"/>
    </source>
</evidence>
<keyword evidence="5" id="KW-1185">Reference proteome</keyword>